<feature type="chain" id="PRO_5042613897" evidence="1">
    <location>
        <begin position="21"/>
        <end position="619"/>
    </location>
</feature>
<reference evidence="3" key="1">
    <citation type="journal article" date="2023" name="Mol. Phylogenet. Evol.">
        <title>Genome-scale phylogeny and comparative genomics of the fungal order Sordariales.</title>
        <authorList>
            <person name="Hensen N."/>
            <person name="Bonometti L."/>
            <person name="Westerberg I."/>
            <person name="Brannstrom I.O."/>
            <person name="Guillou S."/>
            <person name="Cros-Aarteil S."/>
            <person name="Calhoun S."/>
            <person name="Haridas S."/>
            <person name="Kuo A."/>
            <person name="Mondo S."/>
            <person name="Pangilinan J."/>
            <person name="Riley R."/>
            <person name="LaButti K."/>
            <person name="Andreopoulos B."/>
            <person name="Lipzen A."/>
            <person name="Chen C."/>
            <person name="Yan M."/>
            <person name="Daum C."/>
            <person name="Ng V."/>
            <person name="Clum A."/>
            <person name="Steindorff A."/>
            <person name="Ohm R.A."/>
            <person name="Martin F."/>
            <person name="Silar P."/>
            <person name="Natvig D.O."/>
            <person name="Lalanne C."/>
            <person name="Gautier V."/>
            <person name="Ament-Velasquez S.L."/>
            <person name="Kruys A."/>
            <person name="Hutchinson M.I."/>
            <person name="Powell A.J."/>
            <person name="Barry K."/>
            <person name="Miller A.N."/>
            <person name="Grigoriev I.V."/>
            <person name="Debuchy R."/>
            <person name="Gladieux P."/>
            <person name="Hiltunen Thoren M."/>
            <person name="Johannesson H."/>
        </authorList>
    </citation>
    <scope>NUCLEOTIDE SEQUENCE</scope>
    <source>
        <strain evidence="3">CBS 333.67</strain>
    </source>
</reference>
<dbReference type="PANTHER" id="PTHR42834:SF1">
    <property type="entry name" value="ENDONUCLEASE_EXONUCLEASE_PHOSPHATASE FAMILY PROTEIN (AFU_ORTHOLOGUE AFUA_3G09210)"/>
    <property type="match status" value="1"/>
</dbReference>
<dbReference type="AlphaFoldDB" id="A0AAJ0LZW2"/>
<keyword evidence="1" id="KW-0732">Signal</keyword>
<accession>A0AAJ0LZW2</accession>
<dbReference type="CDD" id="cd04486">
    <property type="entry name" value="YhcR_OBF_like"/>
    <property type="match status" value="1"/>
</dbReference>
<dbReference type="RefSeq" id="XP_062719503.1">
    <property type="nucleotide sequence ID" value="XM_062865894.1"/>
</dbReference>
<reference evidence="3" key="2">
    <citation type="submission" date="2023-06" db="EMBL/GenBank/DDBJ databases">
        <authorList>
            <consortium name="Lawrence Berkeley National Laboratory"/>
            <person name="Mondo S.J."/>
            <person name="Hensen N."/>
            <person name="Bonometti L."/>
            <person name="Westerberg I."/>
            <person name="Brannstrom I.O."/>
            <person name="Guillou S."/>
            <person name="Cros-Aarteil S."/>
            <person name="Calhoun S."/>
            <person name="Haridas S."/>
            <person name="Kuo A."/>
            <person name="Pangilinan J."/>
            <person name="Riley R."/>
            <person name="Labutti K."/>
            <person name="Andreopoulos B."/>
            <person name="Lipzen A."/>
            <person name="Chen C."/>
            <person name="Yanf M."/>
            <person name="Daum C."/>
            <person name="Ng V."/>
            <person name="Clum A."/>
            <person name="Steindorff A."/>
            <person name="Ohm R."/>
            <person name="Martin F."/>
            <person name="Silar P."/>
            <person name="Natvig D."/>
            <person name="Lalanne C."/>
            <person name="Gautier V."/>
            <person name="Ament-Velasquez S.L."/>
            <person name="Kruys A."/>
            <person name="Hutchinson M.I."/>
            <person name="Powell A.J."/>
            <person name="Barry K."/>
            <person name="Miller A.N."/>
            <person name="Grigoriev I.V."/>
            <person name="Debuchy R."/>
            <person name="Gladieux P."/>
            <person name="Thoren M.H."/>
            <person name="Johannesson H."/>
        </authorList>
    </citation>
    <scope>NUCLEOTIDE SEQUENCE</scope>
    <source>
        <strain evidence="3">CBS 333.67</strain>
    </source>
</reference>
<comment type="caution">
    <text evidence="3">The sequence shown here is derived from an EMBL/GenBank/DDBJ whole genome shotgun (WGS) entry which is preliminary data.</text>
</comment>
<evidence type="ECO:0000313" key="3">
    <source>
        <dbReference type="EMBL" id="KAK3303723.1"/>
    </source>
</evidence>
<dbReference type="Gene3D" id="3.60.10.10">
    <property type="entry name" value="Endonuclease/exonuclease/phosphatase"/>
    <property type="match status" value="1"/>
</dbReference>
<proteinExistence type="predicted"/>
<evidence type="ECO:0000256" key="1">
    <source>
        <dbReference type="SAM" id="SignalP"/>
    </source>
</evidence>
<dbReference type="InterPro" id="IPR005135">
    <property type="entry name" value="Endo/exonuclease/phosphatase"/>
</dbReference>
<dbReference type="GeneID" id="87884723"/>
<sequence length="619" mass="65729">MRPTPVLCWALAGFQSLAAALTIAEINGNKFISPYSGKSVTNVTGLLIAKGPNGIWIRSTTPDDDEATSEAVYVFSNSVGANLTVGDIISLDGKVSEYRSSATYIYLTEITSPKNVRVLSSGHTVTPLVIGKDTPSPPTAQYSSLDGGDIYSLPNAVANISEANPILDPAKYGLDFWESLSGELVTIKKPQAIKTPNKYGDTWVVGDWVVTGKNKHGGVTMSDKDSNPEVIIVGTPLDGTKNPTTSKMGDQFEDITGIIQQAFGFYNILPLTAIKTTVSASASVSPTSLRSQGKCKALTVGSYNVENMAPTSAHLPKVAAHIVDYLKTPDLMFVQEIQDNNGPTDDGVVDANATLAALVDAIKTLSGVAYEFTDIDPVSDEDGGQPGGNIRVAYLYRPEVLSLYKPNPGGSNDATEVVPAPGKGNKGLGGAPTLSFNPGRIDPANAAWEASRKPLAAAWKAKGANRPFYTVNVHWSSKGGGTSLHGDVRPPINGAVQARMAQANVTGSFIAEILALDPSARVIAAGDFNEFSFVQPLKTFSAMFKMVDIDEATNVPVEERYTYAYDMNAQALDHMFVSPALAHSKTTRVEHLHLNSWAAFDDVVSDHDPTIALVDVCGC</sequence>
<dbReference type="EMBL" id="JAUDZG010000006">
    <property type="protein sequence ID" value="KAK3303723.1"/>
    <property type="molecule type" value="Genomic_DNA"/>
</dbReference>
<gene>
    <name evidence="3" type="ORF">B0T15DRAFT_439507</name>
</gene>
<evidence type="ECO:0000259" key="2">
    <source>
        <dbReference type="Pfam" id="PF03372"/>
    </source>
</evidence>
<feature type="signal peptide" evidence="1">
    <location>
        <begin position="1"/>
        <end position="20"/>
    </location>
</feature>
<dbReference type="Pfam" id="PF03372">
    <property type="entry name" value="Exo_endo_phos"/>
    <property type="match status" value="1"/>
</dbReference>
<feature type="domain" description="Endonuclease/exonuclease/phosphatase" evidence="2">
    <location>
        <begin position="301"/>
        <end position="607"/>
    </location>
</feature>
<keyword evidence="3" id="KW-0255">Endonuclease</keyword>
<dbReference type="SUPFAM" id="SSF56219">
    <property type="entry name" value="DNase I-like"/>
    <property type="match status" value="1"/>
</dbReference>
<keyword evidence="4" id="KW-1185">Reference proteome</keyword>
<dbReference type="PANTHER" id="PTHR42834">
    <property type="entry name" value="ENDONUCLEASE/EXONUCLEASE/PHOSPHATASE FAMILY PROTEIN (AFU_ORTHOLOGUE AFUA_3G09210)"/>
    <property type="match status" value="1"/>
</dbReference>
<protein>
    <submittedName>
        <fullName evidence="3">Endonuclease/exonuclease/phosphatase-like protein</fullName>
    </submittedName>
</protein>
<keyword evidence="3" id="KW-0540">Nuclease</keyword>
<evidence type="ECO:0000313" key="4">
    <source>
        <dbReference type="Proteomes" id="UP001273166"/>
    </source>
</evidence>
<dbReference type="Proteomes" id="UP001273166">
    <property type="component" value="Unassembled WGS sequence"/>
</dbReference>
<name>A0AAJ0LZW2_9PEZI</name>
<dbReference type="InterPro" id="IPR036691">
    <property type="entry name" value="Endo/exonu/phosph_ase_sf"/>
</dbReference>
<dbReference type="GO" id="GO:0004519">
    <property type="term" value="F:endonuclease activity"/>
    <property type="evidence" value="ECO:0007669"/>
    <property type="project" value="UniProtKB-KW"/>
</dbReference>
<keyword evidence="3" id="KW-0378">Hydrolase</keyword>
<organism evidence="3 4">
    <name type="scientific">Chaetomium strumarium</name>
    <dbReference type="NCBI Taxonomy" id="1170767"/>
    <lineage>
        <taxon>Eukaryota</taxon>
        <taxon>Fungi</taxon>
        <taxon>Dikarya</taxon>
        <taxon>Ascomycota</taxon>
        <taxon>Pezizomycotina</taxon>
        <taxon>Sordariomycetes</taxon>
        <taxon>Sordariomycetidae</taxon>
        <taxon>Sordariales</taxon>
        <taxon>Chaetomiaceae</taxon>
        <taxon>Chaetomium</taxon>
    </lineage>
</organism>